<keyword evidence="3" id="KW-1185">Reference proteome</keyword>
<evidence type="ECO:0000313" key="2">
    <source>
        <dbReference type="EMBL" id="MBB5833399.1"/>
    </source>
</evidence>
<dbReference type="RefSeq" id="WP_184793292.1">
    <property type="nucleotide sequence ID" value="NZ_JACHMY010000001.1"/>
</dbReference>
<feature type="region of interest" description="Disordered" evidence="1">
    <location>
        <begin position="1"/>
        <end position="39"/>
    </location>
</feature>
<organism evidence="2 3">
    <name type="scientific">Kribbella italica</name>
    <dbReference type="NCBI Taxonomy" id="1540520"/>
    <lineage>
        <taxon>Bacteria</taxon>
        <taxon>Bacillati</taxon>
        <taxon>Actinomycetota</taxon>
        <taxon>Actinomycetes</taxon>
        <taxon>Propionibacteriales</taxon>
        <taxon>Kribbellaceae</taxon>
        <taxon>Kribbella</taxon>
    </lineage>
</organism>
<dbReference type="AlphaFoldDB" id="A0A7W9MRC7"/>
<name>A0A7W9MRC7_9ACTN</name>
<proteinExistence type="predicted"/>
<protein>
    <submittedName>
        <fullName evidence="2">Uncharacterized protein</fullName>
    </submittedName>
</protein>
<evidence type="ECO:0000256" key="1">
    <source>
        <dbReference type="SAM" id="MobiDB-lite"/>
    </source>
</evidence>
<sequence length="374" mass="42224">MTAVFAEPSTNAKLQQNRAAGGDNEVPREEGSGRPKIRNVCHNPQCDGVGRIPSEKRPGNTIQCPKCKGKGEITRAYSRVTSYIDVLEDKSQLMAWGERSVLIGVVLDPSLTEGVAERDPENADDKDWLNRRAKVAKQTAGSEKKAERGTYLHGLSELKDQGEVLPDDVSFEDVVDMDAYRRTYRHFVHVEMERLVVVDELKVAGTPDRVSKWSCYRNRITGEHVSMAYLEEEFDLSNDQWRKDWEFVELVTPDGQIIDEDDLLITDLKTGRVDFGQLKIAMQLSIYSRGEFYSHTPASVRHCRRPMGEVRKDWGIIINLPAGSGEAELYWADLDMGWEGVQVAGKVRDLRNRGKKALIPFSKNALRTELVRSA</sequence>
<comment type="caution">
    <text evidence="2">The sequence shown here is derived from an EMBL/GenBank/DDBJ whole genome shotgun (WGS) entry which is preliminary data.</text>
</comment>
<dbReference type="Proteomes" id="UP000549971">
    <property type="component" value="Unassembled WGS sequence"/>
</dbReference>
<dbReference type="EMBL" id="JACHMY010000001">
    <property type="protein sequence ID" value="MBB5833399.1"/>
    <property type="molecule type" value="Genomic_DNA"/>
</dbReference>
<reference evidence="2 3" key="1">
    <citation type="submission" date="2020-08" db="EMBL/GenBank/DDBJ databases">
        <title>Sequencing the genomes of 1000 actinobacteria strains.</title>
        <authorList>
            <person name="Klenk H.-P."/>
        </authorList>
    </citation>
    <scope>NUCLEOTIDE SEQUENCE [LARGE SCALE GENOMIC DNA]</scope>
    <source>
        <strain evidence="2 3">DSM 28967</strain>
    </source>
</reference>
<accession>A0A7W9MRC7</accession>
<feature type="compositionally biased region" description="Polar residues" evidence="1">
    <location>
        <begin position="8"/>
        <end position="18"/>
    </location>
</feature>
<evidence type="ECO:0000313" key="3">
    <source>
        <dbReference type="Proteomes" id="UP000549971"/>
    </source>
</evidence>
<gene>
    <name evidence="2" type="ORF">HDA39_000133</name>
</gene>